<gene>
    <name evidence="4" type="ORF">H4W30_000348</name>
</gene>
<evidence type="ECO:0000313" key="5">
    <source>
        <dbReference type="Proteomes" id="UP000656548"/>
    </source>
</evidence>
<dbReference type="Pfam" id="PF00440">
    <property type="entry name" value="TetR_N"/>
    <property type="match status" value="1"/>
</dbReference>
<evidence type="ECO:0000259" key="3">
    <source>
        <dbReference type="PROSITE" id="PS50977"/>
    </source>
</evidence>
<dbReference type="Proteomes" id="UP000656548">
    <property type="component" value="Unassembled WGS sequence"/>
</dbReference>
<sequence length="214" mass="23298">MAQAGRRPGQTETREEILEAARRRFAEQGYDGATVRAIAADAGVNAALLHHFFGTKQQLFAASMNLPVDPGELVPRILEGPEAEIGERLVRAFLGLWEAPDGRAPFLAMIRSATTNEQVATMMRQFLERAVLARVAEARGVPKVRVAGIAAQMIGFALLRYVIGLPPLVNASEEEIVGMLAPVAQYYLTPGTEKVRLPMHQEGGLARHWSETTG</sequence>
<dbReference type="InterPro" id="IPR001647">
    <property type="entry name" value="HTH_TetR"/>
</dbReference>
<dbReference type="Gene3D" id="1.10.357.10">
    <property type="entry name" value="Tetracycline Repressor, domain 2"/>
    <property type="match status" value="1"/>
</dbReference>
<dbReference type="PRINTS" id="PR00455">
    <property type="entry name" value="HTHTETR"/>
</dbReference>
<keyword evidence="1 2" id="KW-0238">DNA-binding</keyword>
<feature type="DNA-binding region" description="H-T-H motif" evidence="2">
    <location>
        <begin position="34"/>
        <end position="53"/>
    </location>
</feature>
<dbReference type="PANTHER" id="PTHR30055:SF235">
    <property type="entry name" value="TRANSCRIPTIONAL REGULATORY PROTEIN"/>
    <property type="match status" value="1"/>
</dbReference>
<proteinExistence type="predicted"/>
<dbReference type="SUPFAM" id="SSF46689">
    <property type="entry name" value="Homeodomain-like"/>
    <property type="match status" value="1"/>
</dbReference>
<dbReference type="PANTHER" id="PTHR30055">
    <property type="entry name" value="HTH-TYPE TRANSCRIPTIONAL REGULATOR RUTR"/>
    <property type="match status" value="1"/>
</dbReference>
<organism evidence="4 5">
    <name type="scientific">Amycolatopsis roodepoortensis</name>
    <dbReference type="NCBI Taxonomy" id="700274"/>
    <lineage>
        <taxon>Bacteria</taxon>
        <taxon>Bacillati</taxon>
        <taxon>Actinomycetota</taxon>
        <taxon>Actinomycetes</taxon>
        <taxon>Pseudonocardiales</taxon>
        <taxon>Pseudonocardiaceae</taxon>
        <taxon>Amycolatopsis</taxon>
    </lineage>
</organism>
<dbReference type="Gene3D" id="1.10.10.60">
    <property type="entry name" value="Homeodomain-like"/>
    <property type="match status" value="1"/>
</dbReference>
<dbReference type="InterPro" id="IPR009057">
    <property type="entry name" value="Homeodomain-like_sf"/>
</dbReference>
<dbReference type="InterPro" id="IPR041678">
    <property type="entry name" value="TetR_C_16"/>
</dbReference>
<accession>A0ABR9KY80</accession>
<dbReference type="InterPro" id="IPR050109">
    <property type="entry name" value="HTH-type_TetR-like_transc_reg"/>
</dbReference>
<evidence type="ECO:0000313" key="4">
    <source>
        <dbReference type="EMBL" id="MBE1573319.1"/>
    </source>
</evidence>
<dbReference type="EMBL" id="JADBEJ010000001">
    <property type="protein sequence ID" value="MBE1573319.1"/>
    <property type="molecule type" value="Genomic_DNA"/>
</dbReference>
<comment type="caution">
    <text evidence="4">The sequence shown here is derived from an EMBL/GenBank/DDBJ whole genome shotgun (WGS) entry which is preliminary data.</text>
</comment>
<reference evidence="4 5" key="1">
    <citation type="submission" date="2020-10" db="EMBL/GenBank/DDBJ databases">
        <title>Sequencing the genomes of 1000 actinobacteria strains.</title>
        <authorList>
            <person name="Klenk H.-P."/>
        </authorList>
    </citation>
    <scope>NUCLEOTIDE SEQUENCE [LARGE SCALE GENOMIC DNA]</scope>
    <source>
        <strain evidence="4 5">DSM 46661</strain>
    </source>
</reference>
<evidence type="ECO:0000256" key="1">
    <source>
        <dbReference type="ARBA" id="ARBA00023125"/>
    </source>
</evidence>
<dbReference type="Pfam" id="PF17920">
    <property type="entry name" value="TetR_C_16"/>
    <property type="match status" value="1"/>
</dbReference>
<name>A0ABR9KY80_9PSEU</name>
<protein>
    <submittedName>
        <fullName evidence="4">AcrR family transcriptional regulator</fullName>
    </submittedName>
</protein>
<dbReference type="RefSeq" id="WP_225948719.1">
    <property type="nucleotide sequence ID" value="NZ_JADBEJ010000001.1"/>
</dbReference>
<keyword evidence="5" id="KW-1185">Reference proteome</keyword>
<evidence type="ECO:0000256" key="2">
    <source>
        <dbReference type="PROSITE-ProRule" id="PRU00335"/>
    </source>
</evidence>
<dbReference type="SUPFAM" id="SSF48498">
    <property type="entry name" value="Tetracyclin repressor-like, C-terminal domain"/>
    <property type="match status" value="1"/>
</dbReference>
<dbReference type="InterPro" id="IPR036271">
    <property type="entry name" value="Tet_transcr_reg_TetR-rel_C_sf"/>
</dbReference>
<dbReference type="PROSITE" id="PS01081">
    <property type="entry name" value="HTH_TETR_1"/>
    <property type="match status" value="1"/>
</dbReference>
<dbReference type="PROSITE" id="PS50977">
    <property type="entry name" value="HTH_TETR_2"/>
    <property type="match status" value="1"/>
</dbReference>
<feature type="domain" description="HTH tetR-type" evidence="3">
    <location>
        <begin position="11"/>
        <end position="71"/>
    </location>
</feature>
<dbReference type="InterPro" id="IPR023772">
    <property type="entry name" value="DNA-bd_HTH_TetR-type_CS"/>
</dbReference>